<keyword evidence="3 6" id="KW-0378">Hydrolase</keyword>
<dbReference type="Pfam" id="PF05362">
    <property type="entry name" value="Lon_C"/>
    <property type="match status" value="1"/>
</dbReference>
<dbReference type="Proteomes" id="UP001642464">
    <property type="component" value="Unassembled WGS sequence"/>
</dbReference>
<feature type="region of interest" description="Disordered" evidence="10">
    <location>
        <begin position="745"/>
        <end position="764"/>
    </location>
</feature>
<dbReference type="InterPro" id="IPR027065">
    <property type="entry name" value="Lon_Prtase"/>
</dbReference>
<dbReference type="PROSITE" id="PS01046">
    <property type="entry name" value="LON_SER"/>
    <property type="match status" value="1"/>
</dbReference>
<organism evidence="13 14">
    <name type="scientific">Durusdinium trenchii</name>
    <dbReference type="NCBI Taxonomy" id="1381693"/>
    <lineage>
        <taxon>Eukaryota</taxon>
        <taxon>Sar</taxon>
        <taxon>Alveolata</taxon>
        <taxon>Dinophyceae</taxon>
        <taxon>Suessiales</taxon>
        <taxon>Symbiodiniaceae</taxon>
        <taxon>Durusdinium</taxon>
    </lineage>
</organism>
<dbReference type="Gene3D" id="3.30.230.10">
    <property type="match status" value="1"/>
</dbReference>
<dbReference type="InterPro" id="IPR008269">
    <property type="entry name" value="Lon_proteolytic"/>
</dbReference>
<feature type="active site" evidence="6">
    <location>
        <position position="939"/>
    </location>
</feature>
<reference evidence="13 14" key="1">
    <citation type="submission" date="2024-02" db="EMBL/GenBank/DDBJ databases">
        <authorList>
            <person name="Chen Y."/>
            <person name="Shah S."/>
            <person name="Dougan E. K."/>
            <person name="Thang M."/>
            <person name="Chan C."/>
        </authorList>
    </citation>
    <scope>NUCLEOTIDE SEQUENCE [LARGE SCALE GENOMIC DNA]</scope>
</reference>
<evidence type="ECO:0000256" key="2">
    <source>
        <dbReference type="ARBA" id="ARBA00022741"/>
    </source>
</evidence>
<feature type="domain" description="Lon N-terminal" evidence="12">
    <location>
        <begin position="107"/>
        <end position="338"/>
    </location>
</feature>
<evidence type="ECO:0000256" key="9">
    <source>
        <dbReference type="SAM" id="Coils"/>
    </source>
</evidence>
<keyword evidence="1 6" id="KW-0645">Protease</keyword>
<sequence length="997" mass="110448">MSRISLGLVKALRSQSLQARSTWQLRQDALPALLQTRRFFGWSSNSGDDGKKGDVPESTGTSESSTDERQSGRKSKRTSAAAQEGAIVPVKQDGHLRKDSSGFEPVCMALPLFGRPLFPWHNQLIQITSPKIAKEILSLTENSKKMTHIGFFLRKSMPNELPKEGEEEDLLPSAKLEDMSGEDPMEVLHNVGTIGRVAQAVPVWSPKDGEVVAVQMLVQGAGVVRLEKVLNKGPPLQVQIAQITPEEWDGKDEMVRATMNETILTVQEIMKVSSSFREHAQYVNQSLQQRNARVQPDAVAHLAASLTTAEGAELQQVLDATNPLDKLRLALELLKKELEVAKLQQKISNQIEEKMSKNQREFMLREQLKSIKKELGIDKDDGSETILQKFKERLEGKEVPKEAKEAIDTEFEKFANLAKESQEYQMTRNYLDWLSSMPWSVYSKDTFDLKKAREILDRDHYGLADIKDRIREFIAVGVLRGSMQGKILCFVGPPGVGKTSIGKSIAEALGREFYRFSVGGLYDVAEIKGHRRTYVGAMPGKIIQCLKKVQTSNPLVLIDEVDKIGRGHHGDPSSALLELLDPSQNSAFMDHYLDVAVDCSNILFVCTANVLDTIPGPLLDRMEVIRLTGYDLQEKMKIAEQYLVPNAMVEVGLKQKKAEAQSEVQVQKVAEEVEKSEDAKPQEPEPEPEVKAEPKQLKPEVKAEIETGAIESLIRWYCREAGVRNLQKHIERICRKLATKVVEKWEDKSQGTSSKDTDATGDAIDPSKSEVIELRVDEASLSEYVGKPVFTSDRLYEGQLPSGTVTGLAWTAMGGSVLYIEATALARRRSDPDKPATAPPMLAVTGQLGNVMKESSQIALLVARRQLQARGKDGFFEEHELFLHCPEGATPKDGPSAGVTMTTALLSLAMKKPIPTDLAMTGEVSLNGKVLAVGGIKEKTIAARRAGCKTLIFPEANRRDFDELPKYLQDGLNDLVAPSPSEFHLHFAFDRGLLIEG</sequence>
<evidence type="ECO:0000256" key="3">
    <source>
        <dbReference type="ARBA" id="ARBA00022801"/>
    </source>
</evidence>
<evidence type="ECO:0000259" key="11">
    <source>
        <dbReference type="PROSITE" id="PS51786"/>
    </source>
</evidence>
<dbReference type="InterPro" id="IPR004815">
    <property type="entry name" value="Lon_bac/euk-typ"/>
</dbReference>
<dbReference type="PANTHER" id="PTHR43718">
    <property type="entry name" value="LON PROTEASE"/>
    <property type="match status" value="1"/>
</dbReference>
<evidence type="ECO:0000256" key="8">
    <source>
        <dbReference type="RuleBase" id="RU000592"/>
    </source>
</evidence>
<evidence type="ECO:0000256" key="4">
    <source>
        <dbReference type="ARBA" id="ARBA00022825"/>
    </source>
</evidence>
<keyword evidence="14" id="KW-1185">Reference proteome</keyword>
<evidence type="ECO:0000256" key="5">
    <source>
        <dbReference type="ARBA" id="ARBA00022840"/>
    </source>
</evidence>
<feature type="active site" evidence="6">
    <location>
        <position position="896"/>
    </location>
</feature>
<evidence type="ECO:0000259" key="12">
    <source>
        <dbReference type="PROSITE" id="PS51787"/>
    </source>
</evidence>
<dbReference type="SMART" id="SM00382">
    <property type="entry name" value="AAA"/>
    <property type="match status" value="1"/>
</dbReference>
<feature type="region of interest" description="Disordered" evidence="10">
    <location>
        <begin position="44"/>
        <end position="96"/>
    </location>
</feature>
<dbReference type="Pfam" id="PF00004">
    <property type="entry name" value="AAA"/>
    <property type="match status" value="1"/>
</dbReference>
<dbReference type="CDD" id="cd19500">
    <property type="entry name" value="RecA-like_Lon"/>
    <property type="match status" value="1"/>
</dbReference>
<comment type="caution">
    <text evidence="13">The sequence shown here is derived from an EMBL/GenBank/DDBJ whole genome shotgun (WGS) entry which is preliminary data.</text>
</comment>
<evidence type="ECO:0000256" key="6">
    <source>
        <dbReference type="PROSITE-ProRule" id="PRU01122"/>
    </source>
</evidence>
<dbReference type="InterPro" id="IPR003959">
    <property type="entry name" value="ATPase_AAA_core"/>
</dbReference>
<dbReference type="InterPro" id="IPR014721">
    <property type="entry name" value="Ribsml_uS5_D2-typ_fold_subgr"/>
</dbReference>
<dbReference type="EC" id="3.4.21.-" evidence="8"/>
<dbReference type="SMART" id="SM00464">
    <property type="entry name" value="LON"/>
    <property type="match status" value="1"/>
</dbReference>
<proteinExistence type="inferred from homology"/>
<evidence type="ECO:0000256" key="7">
    <source>
        <dbReference type="RuleBase" id="RU000591"/>
    </source>
</evidence>
<dbReference type="PROSITE" id="PS51787">
    <property type="entry name" value="LON_N"/>
    <property type="match status" value="1"/>
</dbReference>
<comment type="similarity">
    <text evidence="6 7">Belongs to the peptidase S16 family.</text>
</comment>
<dbReference type="Pfam" id="PF02190">
    <property type="entry name" value="LON_substr_bdg"/>
    <property type="match status" value="1"/>
</dbReference>
<dbReference type="InterPro" id="IPR020568">
    <property type="entry name" value="Ribosomal_Su5_D2-typ_SF"/>
</dbReference>
<dbReference type="Gene3D" id="3.40.50.300">
    <property type="entry name" value="P-loop containing nucleotide triphosphate hydrolases"/>
    <property type="match status" value="1"/>
</dbReference>
<dbReference type="PANTHER" id="PTHR43718:SF2">
    <property type="entry name" value="LON PROTEASE HOMOLOG, MITOCHONDRIAL"/>
    <property type="match status" value="1"/>
</dbReference>
<dbReference type="InterPro" id="IPR027417">
    <property type="entry name" value="P-loop_NTPase"/>
</dbReference>
<dbReference type="Gene3D" id="1.10.8.60">
    <property type="match status" value="1"/>
</dbReference>
<gene>
    <name evidence="13" type="ORF">SCF082_LOCUS3905</name>
</gene>
<dbReference type="Gene3D" id="1.20.58.1480">
    <property type="match status" value="1"/>
</dbReference>
<feature type="domain" description="Lon proteolytic" evidence="11">
    <location>
        <begin position="799"/>
        <end position="997"/>
    </location>
</feature>
<feature type="region of interest" description="Disordered" evidence="10">
    <location>
        <begin position="669"/>
        <end position="699"/>
    </location>
</feature>
<dbReference type="EMBL" id="CAXAMM010002003">
    <property type="protein sequence ID" value="CAK8994355.1"/>
    <property type="molecule type" value="Genomic_DNA"/>
</dbReference>
<dbReference type="SUPFAM" id="SSF52540">
    <property type="entry name" value="P-loop containing nucleoside triphosphate hydrolases"/>
    <property type="match status" value="1"/>
</dbReference>
<dbReference type="InterPro" id="IPR054594">
    <property type="entry name" value="Lon_lid"/>
</dbReference>
<evidence type="ECO:0000313" key="13">
    <source>
        <dbReference type="EMBL" id="CAK8994355.1"/>
    </source>
</evidence>
<name>A0ABP0HZL3_9DINO</name>
<dbReference type="InterPro" id="IPR003111">
    <property type="entry name" value="Lon_prtase_N"/>
</dbReference>
<dbReference type="PRINTS" id="PR00830">
    <property type="entry name" value="ENDOLAPTASE"/>
</dbReference>
<evidence type="ECO:0000256" key="1">
    <source>
        <dbReference type="ARBA" id="ARBA00022670"/>
    </source>
</evidence>
<dbReference type="Gene3D" id="1.20.5.5270">
    <property type="match status" value="1"/>
</dbReference>
<dbReference type="PROSITE" id="PS51786">
    <property type="entry name" value="LON_PROTEOLYTIC"/>
    <property type="match status" value="1"/>
</dbReference>
<keyword evidence="4 6" id="KW-0720">Serine protease</keyword>
<keyword evidence="5 7" id="KW-0067">ATP-binding</keyword>
<protein>
    <recommendedName>
        <fullName evidence="8">Lon protease homolog</fullName>
        <ecNumber evidence="8">3.4.21.-</ecNumber>
    </recommendedName>
</protein>
<keyword evidence="9" id="KW-0175">Coiled coil</keyword>
<accession>A0ABP0HZL3</accession>
<evidence type="ECO:0000256" key="10">
    <source>
        <dbReference type="SAM" id="MobiDB-lite"/>
    </source>
</evidence>
<dbReference type="InterPro" id="IPR003593">
    <property type="entry name" value="AAA+_ATPase"/>
</dbReference>
<feature type="coiled-coil region" evidence="9">
    <location>
        <begin position="324"/>
        <end position="360"/>
    </location>
</feature>
<dbReference type="SUPFAM" id="SSF54211">
    <property type="entry name" value="Ribosomal protein S5 domain 2-like"/>
    <property type="match status" value="1"/>
</dbReference>
<dbReference type="InterPro" id="IPR008268">
    <property type="entry name" value="Peptidase_S16_AS"/>
</dbReference>
<keyword evidence="2 7" id="KW-0547">Nucleotide-binding</keyword>
<evidence type="ECO:0000313" key="14">
    <source>
        <dbReference type="Proteomes" id="UP001642464"/>
    </source>
</evidence>
<dbReference type="NCBIfam" id="TIGR00763">
    <property type="entry name" value="lon"/>
    <property type="match status" value="1"/>
</dbReference>
<dbReference type="Pfam" id="PF22667">
    <property type="entry name" value="Lon_lid"/>
    <property type="match status" value="1"/>
</dbReference>